<keyword evidence="1" id="KW-0812">Transmembrane</keyword>
<evidence type="ECO:0000313" key="3">
    <source>
        <dbReference type="Proteomes" id="UP001589734"/>
    </source>
</evidence>
<dbReference type="Proteomes" id="UP001589734">
    <property type="component" value="Unassembled WGS sequence"/>
</dbReference>
<organism evidence="2 3">
    <name type="scientific">Flavobacterium procerum</name>
    <dbReference type="NCBI Taxonomy" id="1455569"/>
    <lineage>
        <taxon>Bacteria</taxon>
        <taxon>Pseudomonadati</taxon>
        <taxon>Bacteroidota</taxon>
        <taxon>Flavobacteriia</taxon>
        <taxon>Flavobacteriales</taxon>
        <taxon>Flavobacteriaceae</taxon>
        <taxon>Flavobacterium</taxon>
    </lineage>
</organism>
<protein>
    <submittedName>
        <fullName evidence="2">Uncharacterized protein</fullName>
    </submittedName>
</protein>
<keyword evidence="1" id="KW-1133">Transmembrane helix</keyword>
<dbReference type="EMBL" id="JBHLYW010000005">
    <property type="protein sequence ID" value="MFC0076401.1"/>
    <property type="molecule type" value="Genomic_DNA"/>
</dbReference>
<comment type="caution">
    <text evidence="2">The sequence shown here is derived from an EMBL/GenBank/DDBJ whole genome shotgun (WGS) entry which is preliminary data.</text>
</comment>
<evidence type="ECO:0000256" key="1">
    <source>
        <dbReference type="SAM" id="Phobius"/>
    </source>
</evidence>
<name>A0ABV6BLS6_9FLAO</name>
<reference evidence="2 3" key="1">
    <citation type="submission" date="2024-09" db="EMBL/GenBank/DDBJ databases">
        <authorList>
            <person name="Sun Q."/>
            <person name="Mori K."/>
        </authorList>
    </citation>
    <scope>NUCLEOTIDE SEQUENCE [LARGE SCALE GENOMIC DNA]</scope>
    <source>
        <strain evidence="2 3">CGMCC 1.12926</strain>
    </source>
</reference>
<proteinExistence type="predicted"/>
<dbReference type="RefSeq" id="WP_379684116.1">
    <property type="nucleotide sequence ID" value="NZ_JBHLYW010000005.1"/>
</dbReference>
<accession>A0ABV6BLS6</accession>
<gene>
    <name evidence="2" type="ORF">ACFFLS_05080</name>
</gene>
<keyword evidence="1" id="KW-0472">Membrane</keyword>
<keyword evidence="3" id="KW-1185">Reference proteome</keyword>
<feature type="transmembrane region" description="Helical" evidence="1">
    <location>
        <begin position="113"/>
        <end position="130"/>
    </location>
</feature>
<sequence length="306" mass="36235">MTELEHFLRLKEKVLLKYQEHYPFFNGNWKSFSSQDILNLIDLIEKNCKQSISEKWVYTHLKPETNTKIPRRDMLNILCEFVGFSSWDEFVFIRKNTDSNEIEKPNKFKKYKLLSIALFVLLLIALFVFYKNHETTKTIELKNEFTNEKVKSDEVKVFQVKNDVKEELPVKEGNIEIDNDSKKKSKLIIQSPFYKSKTIDLNSQEATSTQTKKIELKPDDYAMMLKAFMLSDIKDWQTRKEQLNSILSDNLEVIVMLKNDLGAEYFDKEEFSQKLIIPTASIKKMKIIEIKKSDDDKIQFIRIKQE</sequence>
<evidence type="ECO:0000313" key="2">
    <source>
        <dbReference type="EMBL" id="MFC0076401.1"/>
    </source>
</evidence>